<proteinExistence type="predicted"/>
<keyword evidence="2" id="KW-1185">Reference proteome</keyword>
<reference evidence="1 2" key="1">
    <citation type="journal article" date="2024" name="Plant Biotechnol. J.">
        <title>Dendrobium thyrsiflorum genome and its molecular insights into genes involved in important horticultural traits.</title>
        <authorList>
            <person name="Chen B."/>
            <person name="Wang J.Y."/>
            <person name="Zheng P.J."/>
            <person name="Li K.L."/>
            <person name="Liang Y.M."/>
            <person name="Chen X.F."/>
            <person name="Zhang C."/>
            <person name="Zhao X."/>
            <person name="He X."/>
            <person name="Zhang G.Q."/>
            <person name="Liu Z.J."/>
            <person name="Xu Q."/>
        </authorList>
    </citation>
    <scope>NUCLEOTIDE SEQUENCE [LARGE SCALE GENOMIC DNA]</scope>
    <source>
        <strain evidence="1">GZMU011</strain>
    </source>
</reference>
<name>A0ABD0V268_DENTH</name>
<evidence type="ECO:0000313" key="2">
    <source>
        <dbReference type="Proteomes" id="UP001552299"/>
    </source>
</evidence>
<comment type="caution">
    <text evidence="1">The sequence shown here is derived from an EMBL/GenBank/DDBJ whole genome shotgun (WGS) entry which is preliminary data.</text>
</comment>
<dbReference type="Proteomes" id="UP001552299">
    <property type="component" value="Unassembled WGS sequence"/>
</dbReference>
<organism evidence="1 2">
    <name type="scientific">Dendrobium thyrsiflorum</name>
    <name type="common">Pinecone-like raceme dendrobium</name>
    <name type="synonym">Orchid</name>
    <dbReference type="NCBI Taxonomy" id="117978"/>
    <lineage>
        <taxon>Eukaryota</taxon>
        <taxon>Viridiplantae</taxon>
        <taxon>Streptophyta</taxon>
        <taxon>Embryophyta</taxon>
        <taxon>Tracheophyta</taxon>
        <taxon>Spermatophyta</taxon>
        <taxon>Magnoliopsida</taxon>
        <taxon>Liliopsida</taxon>
        <taxon>Asparagales</taxon>
        <taxon>Orchidaceae</taxon>
        <taxon>Epidendroideae</taxon>
        <taxon>Malaxideae</taxon>
        <taxon>Dendrobiinae</taxon>
        <taxon>Dendrobium</taxon>
    </lineage>
</organism>
<protein>
    <submittedName>
        <fullName evidence="1">Uncharacterized protein</fullName>
    </submittedName>
</protein>
<sequence>MHAIHKSGGRETSLENTAHLDLLVESIDYQPKAFRNLSYGLEGGSLNGCSGSTDFVFELFMSSEDIWLASASCRLRRTDIFCCFPITRASHWLFISSYGTLEERAGMNFTIFHLKRMVGGVMMSPIKIPWFRRPGPSWSLVYLVRGGSRPNLTEGSLSATMGCFVQGYLVDRGWMFI</sequence>
<evidence type="ECO:0000313" key="1">
    <source>
        <dbReference type="EMBL" id="KAL0919139.1"/>
    </source>
</evidence>
<dbReference type="EMBL" id="JANQDX010000009">
    <property type="protein sequence ID" value="KAL0919139.1"/>
    <property type="molecule type" value="Genomic_DNA"/>
</dbReference>
<dbReference type="AlphaFoldDB" id="A0ABD0V268"/>
<gene>
    <name evidence="1" type="ORF">M5K25_011214</name>
</gene>
<accession>A0ABD0V268</accession>